<dbReference type="PANTHER" id="PTHR11092">
    <property type="entry name" value="SUGAR NUCLEOTIDE EPIMERASE RELATED"/>
    <property type="match status" value="1"/>
</dbReference>
<dbReference type="InterPro" id="IPR010099">
    <property type="entry name" value="SDR39U1"/>
</dbReference>
<protein>
    <submittedName>
        <fullName evidence="4">Epimerase</fullName>
    </submittedName>
</protein>
<dbReference type="PANTHER" id="PTHR11092:SF0">
    <property type="entry name" value="EPIMERASE FAMILY PROTEIN SDR39U1"/>
    <property type="match status" value="1"/>
</dbReference>
<dbReference type="Gene3D" id="3.40.50.720">
    <property type="entry name" value="NAD(P)-binding Rossmann-like Domain"/>
    <property type="match status" value="1"/>
</dbReference>
<evidence type="ECO:0000313" key="4">
    <source>
        <dbReference type="EMBL" id="BCN94336.1"/>
    </source>
</evidence>
<dbReference type="RefSeq" id="WP_237261801.1">
    <property type="nucleotide sequence ID" value="NZ_AP024202.1"/>
</dbReference>
<gene>
    <name evidence="4" type="ORF">THMIRHAM_21210</name>
</gene>
<dbReference type="InterPro" id="IPR013549">
    <property type="entry name" value="DUF1731"/>
</dbReference>
<organism evidence="4 5">
    <name type="scientific">Thiomicrorhabdus immobilis</name>
    <dbReference type="NCBI Taxonomy" id="2791037"/>
    <lineage>
        <taxon>Bacteria</taxon>
        <taxon>Pseudomonadati</taxon>
        <taxon>Pseudomonadota</taxon>
        <taxon>Gammaproteobacteria</taxon>
        <taxon>Thiotrichales</taxon>
        <taxon>Piscirickettsiaceae</taxon>
        <taxon>Thiomicrorhabdus</taxon>
    </lineage>
</organism>
<feature type="domain" description="NAD-dependent epimerase/dehydratase" evidence="2">
    <location>
        <begin position="3"/>
        <end position="203"/>
    </location>
</feature>
<proteinExistence type="inferred from homology"/>
<feature type="domain" description="DUF1731" evidence="3">
    <location>
        <begin position="236"/>
        <end position="282"/>
    </location>
</feature>
<sequence>MKVMILGGTGFVGRYLEADLLEQGFDVKVYGREAFQDGFDLSSCLENQDLLIMLAGENIGRRWSKSYKTALLESRTITNQKLKQSLQACQNPPKRIFSASAIGFYPESDCQHPVDETCTKAGSGFLGELSQQWEQASLALSPKPVIMRFGVVLGKNGGALQKMLPPFRFGLGGPVAGGQQCFSWIHIEDLARAVNYLIDYPEFSGVFNLTSPNPVTNRVFGQCLAQTLNRPFWLPLPEFQLKLMFGEGAQVLTHSSAVLPRALLEKGFYFLYPKIDGALQQILHD</sequence>
<dbReference type="Pfam" id="PF01370">
    <property type="entry name" value="Epimerase"/>
    <property type="match status" value="1"/>
</dbReference>
<dbReference type="InterPro" id="IPR036291">
    <property type="entry name" value="NAD(P)-bd_dom_sf"/>
</dbReference>
<dbReference type="EMBL" id="AP024202">
    <property type="protein sequence ID" value="BCN94336.1"/>
    <property type="molecule type" value="Genomic_DNA"/>
</dbReference>
<dbReference type="SUPFAM" id="SSF51735">
    <property type="entry name" value="NAD(P)-binding Rossmann-fold domains"/>
    <property type="match status" value="1"/>
</dbReference>
<evidence type="ECO:0000259" key="2">
    <source>
        <dbReference type="Pfam" id="PF01370"/>
    </source>
</evidence>
<reference evidence="4" key="1">
    <citation type="journal article" date="2022" name="Arch. Microbiol.">
        <title>Thiomicrorhabdus immobilis sp. nov., a mesophilic sulfur-oxidizing bacterium isolated from sediment of a brackish lake in northern Japan.</title>
        <authorList>
            <person name="Kojima H."/>
            <person name="Mochizuki J."/>
            <person name="Kanda M."/>
            <person name="Watanabe T."/>
            <person name="Fukui M."/>
        </authorList>
    </citation>
    <scope>NUCLEOTIDE SEQUENCE</scope>
    <source>
        <strain evidence="4">Am19</strain>
    </source>
</reference>
<evidence type="ECO:0000259" key="3">
    <source>
        <dbReference type="Pfam" id="PF08338"/>
    </source>
</evidence>
<name>A0ABN6CZ04_9GAMM</name>
<evidence type="ECO:0000313" key="5">
    <source>
        <dbReference type="Proteomes" id="UP001054820"/>
    </source>
</evidence>
<accession>A0ABN6CZ04</accession>
<dbReference type="Pfam" id="PF08338">
    <property type="entry name" value="DUF1731"/>
    <property type="match status" value="1"/>
</dbReference>
<evidence type="ECO:0000256" key="1">
    <source>
        <dbReference type="ARBA" id="ARBA00009353"/>
    </source>
</evidence>
<keyword evidence="5" id="KW-1185">Reference proteome</keyword>
<dbReference type="Proteomes" id="UP001054820">
    <property type="component" value="Chromosome"/>
</dbReference>
<comment type="similarity">
    <text evidence="1">Belongs to the NAD(P)-dependent epimerase/dehydratase family. SDR39U1 subfamily.</text>
</comment>
<dbReference type="NCBIfam" id="TIGR01777">
    <property type="entry name" value="yfcH"/>
    <property type="match status" value="1"/>
</dbReference>
<dbReference type="InterPro" id="IPR001509">
    <property type="entry name" value="Epimerase_deHydtase"/>
</dbReference>